<name>A0AAW8DRB1_9BURK</name>
<gene>
    <name evidence="4" type="ORF">J2W25_000879</name>
</gene>
<feature type="coiled-coil region" evidence="1">
    <location>
        <begin position="402"/>
        <end position="432"/>
    </location>
</feature>
<dbReference type="GO" id="GO:0003676">
    <property type="term" value="F:nucleic acid binding"/>
    <property type="evidence" value="ECO:0007669"/>
    <property type="project" value="InterPro"/>
</dbReference>
<feature type="domain" description="Integrase catalytic" evidence="3">
    <location>
        <begin position="74"/>
        <end position="291"/>
    </location>
</feature>
<evidence type="ECO:0000259" key="3">
    <source>
        <dbReference type="PROSITE" id="PS50994"/>
    </source>
</evidence>
<dbReference type="RefSeq" id="WP_307635855.1">
    <property type="nucleotide sequence ID" value="NZ_JAUSRR010000002.1"/>
</dbReference>
<dbReference type="SUPFAM" id="SSF53098">
    <property type="entry name" value="Ribonuclease H-like"/>
    <property type="match status" value="1"/>
</dbReference>
<dbReference type="AlphaFoldDB" id="A0AAW8DRB1"/>
<dbReference type="Gene3D" id="3.30.420.10">
    <property type="entry name" value="Ribonuclease H-like superfamily/Ribonuclease H"/>
    <property type="match status" value="1"/>
</dbReference>
<evidence type="ECO:0000256" key="2">
    <source>
        <dbReference type="SAM" id="MobiDB-lite"/>
    </source>
</evidence>
<protein>
    <recommendedName>
        <fullName evidence="3">Integrase catalytic domain-containing protein</fullName>
    </recommendedName>
</protein>
<dbReference type="EMBL" id="JAUSRR010000002">
    <property type="protein sequence ID" value="MDP9921864.1"/>
    <property type="molecule type" value="Genomic_DNA"/>
</dbReference>
<dbReference type="GO" id="GO:0015074">
    <property type="term" value="P:DNA integration"/>
    <property type="evidence" value="ECO:0007669"/>
    <property type="project" value="InterPro"/>
</dbReference>
<feature type="region of interest" description="Disordered" evidence="2">
    <location>
        <begin position="455"/>
        <end position="481"/>
    </location>
</feature>
<accession>A0AAW8DRB1</accession>
<evidence type="ECO:0000256" key="1">
    <source>
        <dbReference type="SAM" id="Coils"/>
    </source>
</evidence>
<proteinExistence type="predicted"/>
<dbReference type="InterPro" id="IPR001584">
    <property type="entry name" value="Integrase_cat-core"/>
</dbReference>
<evidence type="ECO:0000313" key="5">
    <source>
        <dbReference type="Proteomes" id="UP001244295"/>
    </source>
</evidence>
<organism evidence="4 5">
    <name type="scientific">Variovorax boronicumulans</name>
    <dbReference type="NCBI Taxonomy" id="436515"/>
    <lineage>
        <taxon>Bacteria</taxon>
        <taxon>Pseudomonadati</taxon>
        <taxon>Pseudomonadota</taxon>
        <taxon>Betaproteobacteria</taxon>
        <taxon>Burkholderiales</taxon>
        <taxon>Comamonadaceae</taxon>
        <taxon>Variovorax</taxon>
    </lineage>
</organism>
<dbReference type="PROSITE" id="PS50994">
    <property type="entry name" value="INTEGRASE"/>
    <property type="match status" value="1"/>
</dbReference>
<comment type="caution">
    <text evidence="4">The sequence shown here is derived from an EMBL/GenBank/DDBJ whole genome shotgun (WGS) entry which is preliminary data.</text>
</comment>
<keyword evidence="1" id="KW-0175">Coiled coil</keyword>
<sequence>MYDQIIQRVYVTQYTQTEAGREGIMPPQGSFPNKRQVRHIIESGTKRLERVLRATTKGHFQRNLRGLRGRAYDNVAGPGHAYAIDATIGDIHLRSSVNRAWPIGRPIVYMVVDIWSTAIVGFYVCLSGPSWDTAKLALFSACCDPRLTAELWGFDYEEVLTPTPTAPFQVWTDRGEYVSAGARQTCLSLGINFAIDPPYRPDMKGLVEVLHRITKDKQYHFLPGAINARRKELENRPNAKESALTLREYVRYLHGIFNLYNLSANRTYRLTVEMIGAGAQATPAGLWRFGHEVGIGYRKAISQDRLIAGLLQRGTAVVRRDGIFHECLQYEAEVAALQEWTAHARNFGTIPHTVFHFPGSTSRLWWPDPQGVLNEFSLRANARSGPDISVEELRDALMVDRCKHTDREYKRLERALRNLEENETLRKQAIDRTAAADALYEGIKPNTREARVLETLPRSSDVPSPPDMPALDGVPKEATNPSYDALMDEVFSSMNWESTQ</sequence>
<evidence type="ECO:0000313" key="4">
    <source>
        <dbReference type="EMBL" id="MDP9921864.1"/>
    </source>
</evidence>
<dbReference type="InterPro" id="IPR012337">
    <property type="entry name" value="RNaseH-like_sf"/>
</dbReference>
<dbReference type="Proteomes" id="UP001244295">
    <property type="component" value="Unassembled WGS sequence"/>
</dbReference>
<dbReference type="InterPro" id="IPR036397">
    <property type="entry name" value="RNaseH_sf"/>
</dbReference>
<reference evidence="4" key="1">
    <citation type="submission" date="2023-07" db="EMBL/GenBank/DDBJ databases">
        <title>Sorghum-associated microbial communities from plants grown in Nebraska, USA.</title>
        <authorList>
            <person name="Schachtman D."/>
        </authorList>
    </citation>
    <scope>NUCLEOTIDE SEQUENCE</scope>
    <source>
        <strain evidence="4">DS2795</strain>
    </source>
</reference>